<dbReference type="GO" id="GO:0006654">
    <property type="term" value="P:phosphatidic acid biosynthetic process"/>
    <property type="evidence" value="ECO:0007669"/>
    <property type="project" value="TreeGrafter"/>
</dbReference>
<name>A0A1W2GMJ4_REIFA</name>
<dbReference type="EMBL" id="FWYF01000004">
    <property type="protein sequence ID" value="SMD37811.1"/>
    <property type="molecule type" value="Genomic_DNA"/>
</dbReference>
<dbReference type="AlphaFoldDB" id="A0A1W2GMJ4"/>
<dbReference type="SUPFAM" id="SSF69593">
    <property type="entry name" value="Glycerol-3-phosphate (1)-acyltransferase"/>
    <property type="match status" value="1"/>
</dbReference>
<keyword evidence="2 5" id="KW-0808">Transferase</keyword>
<dbReference type="PANTHER" id="PTHR10434:SF9">
    <property type="entry name" value="PHOSPHOLIPID_GLYCEROL ACYLTRANSFERASE DOMAIN-CONTAINING PROTEIN"/>
    <property type="match status" value="1"/>
</dbReference>
<evidence type="ECO:0000256" key="3">
    <source>
        <dbReference type="ARBA" id="ARBA00023315"/>
    </source>
</evidence>
<keyword evidence="3 5" id="KW-0012">Acyltransferase</keyword>
<dbReference type="RefSeq" id="WP_084374111.1">
    <property type="nucleotide sequence ID" value="NZ_FWYF01000004.1"/>
</dbReference>
<evidence type="ECO:0000313" key="5">
    <source>
        <dbReference type="EMBL" id="SMD37811.1"/>
    </source>
</evidence>
<dbReference type="OrthoDB" id="9796839at2"/>
<evidence type="ECO:0000313" key="6">
    <source>
        <dbReference type="Proteomes" id="UP000192472"/>
    </source>
</evidence>
<reference evidence="5 6" key="1">
    <citation type="submission" date="2017-04" db="EMBL/GenBank/DDBJ databases">
        <authorList>
            <person name="Afonso C.L."/>
            <person name="Miller P.J."/>
            <person name="Scott M.A."/>
            <person name="Spackman E."/>
            <person name="Goraichik I."/>
            <person name="Dimitrov K.M."/>
            <person name="Suarez D.L."/>
            <person name="Swayne D.E."/>
        </authorList>
    </citation>
    <scope>NUCLEOTIDE SEQUENCE [LARGE SCALE GENOMIC DNA]</scope>
    <source>
        <strain evidence="5 6">DSM 26133</strain>
    </source>
</reference>
<accession>A0A1W2GMJ4</accession>
<dbReference type="Proteomes" id="UP000192472">
    <property type="component" value="Unassembled WGS sequence"/>
</dbReference>
<keyword evidence="6" id="KW-1185">Reference proteome</keyword>
<evidence type="ECO:0000259" key="4">
    <source>
        <dbReference type="SMART" id="SM00563"/>
    </source>
</evidence>
<evidence type="ECO:0000256" key="2">
    <source>
        <dbReference type="ARBA" id="ARBA00022679"/>
    </source>
</evidence>
<gene>
    <name evidence="5" type="ORF">SAMN04488029_3468</name>
</gene>
<evidence type="ECO:0000256" key="1">
    <source>
        <dbReference type="ARBA" id="ARBA00005189"/>
    </source>
</evidence>
<dbReference type="SMART" id="SM00563">
    <property type="entry name" value="PlsC"/>
    <property type="match status" value="1"/>
</dbReference>
<organism evidence="5 6">
    <name type="scientific">Reichenbachiella faecimaris</name>
    <dbReference type="NCBI Taxonomy" id="692418"/>
    <lineage>
        <taxon>Bacteria</taxon>
        <taxon>Pseudomonadati</taxon>
        <taxon>Bacteroidota</taxon>
        <taxon>Cytophagia</taxon>
        <taxon>Cytophagales</taxon>
        <taxon>Reichenbachiellaceae</taxon>
        <taxon>Reichenbachiella</taxon>
    </lineage>
</organism>
<dbReference type="InterPro" id="IPR002123">
    <property type="entry name" value="Plipid/glycerol_acylTrfase"/>
</dbReference>
<proteinExistence type="predicted"/>
<comment type="pathway">
    <text evidence="1">Lipid metabolism.</text>
</comment>
<dbReference type="Pfam" id="PF01553">
    <property type="entry name" value="Acyltransferase"/>
    <property type="match status" value="1"/>
</dbReference>
<dbReference type="GO" id="GO:0003841">
    <property type="term" value="F:1-acylglycerol-3-phosphate O-acyltransferase activity"/>
    <property type="evidence" value="ECO:0007669"/>
    <property type="project" value="TreeGrafter"/>
</dbReference>
<feature type="domain" description="Phospholipid/glycerol acyltransferase" evidence="4">
    <location>
        <begin position="30"/>
        <end position="144"/>
    </location>
</feature>
<dbReference type="PANTHER" id="PTHR10434">
    <property type="entry name" value="1-ACYL-SN-GLYCEROL-3-PHOSPHATE ACYLTRANSFERASE"/>
    <property type="match status" value="1"/>
</dbReference>
<protein>
    <submittedName>
        <fullName evidence="5">1-acyl-sn-glycerol-3-phosphate acyltransferases</fullName>
    </submittedName>
</protein>
<sequence length="184" mass="21124">MTKLLAELIFLKILGWEIKGDIPKTTKKCVIAIAPHTSNWDFFIGIIVRPIKNLRSSFLVKKELYKFPPLGWLLTYMGGIPVDRGRNSSNLMDQVLRIFKEREVMRLAITPEGTRSKVSEWKTGFYRIAMATNVPIVPCSFDFKNRVVHFMEEFHPTGNMEEEVAYIRSKFVGVPGKFPELGVD</sequence>
<dbReference type="STRING" id="692418.SAMN04488029_3468"/>